<dbReference type="AlphaFoldDB" id="A0A0C3S568"/>
<evidence type="ECO:0000256" key="1">
    <source>
        <dbReference type="SAM" id="MobiDB-lite"/>
    </source>
</evidence>
<evidence type="ECO:0000313" key="3">
    <source>
        <dbReference type="Proteomes" id="UP000053257"/>
    </source>
</evidence>
<dbReference type="Proteomes" id="UP000053257">
    <property type="component" value="Unassembled WGS sequence"/>
</dbReference>
<reference evidence="2 3" key="1">
    <citation type="journal article" date="2014" name="PLoS Genet.">
        <title>Analysis of the Phlebiopsis gigantea genome, transcriptome and secretome provides insight into its pioneer colonization strategies of wood.</title>
        <authorList>
            <person name="Hori C."/>
            <person name="Ishida T."/>
            <person name="Igarashi K."/>
            <person name="Samejima M."/>
            <person name="Suzuki H."/>
            <person name="Master E."/>
            <person name="Ferreira P."/>
            <person name="Ruiz-Duenas F.J."/>
            <person name="Held B."/>
            <person name="Canessa P."/>
            <person name="Larrondo L.F."/>
            <person name="Schmoll M."/>
            <person name="Druzhinina I.S."/>
            <person name="Kubicek C.P."/>
            <person name="Gaskell J.A."/>
            <person name="Kersten P."/>
            <person name="St John F."/>
            <person name="Glasner J."/>
            <person name="Sabat G."/>
            <person name="Splinter BonDurant S."/>
            <person name="Syed K."/>
            <person name="Yadav J."/>
            <person name="Mgbeahuruike A.C."/>
            <person name="Kovalchuk A."/>
            <person name="Asiegbu F.O."/>
            <person name="Lackner G."/>
            <person name="Hoffmeister D."/>
            <person name="Rencoret J."/>
            <person name="Gutierrez A."/>
            <person name="Sun H."/>
            <person name="Lindquist E."/>
            <person name="Barry K."/>
            <person name="Riley R."/>
            <person name="Grigoriev I.V."/>
            <person name="Henrissat B."/>
            <person name="Kues U."/>
            <person name="Berka R.M."/>
            <person name="Martinez A.T."/>
            <person name="Covert S.F."/>
            <person name="Blanchette R.A."/>
            <person name="Cullen D."/>
        </authorList>
    </citation>
    <scope>NUCLEOTIDE SEQUENCE [LARGE SCALE GENOMIC DNA]</scope>
    <source>
        <strain evidence="2 3">11061_1 CR5-6</strain>
    </source>
</reference>
<dbReference type="EMBL" id="KN840448">
    <property type="protein sequence ID" value="KIP11101.1"/>
    <property type="molecule type" value="Genomic_DNA"/>
</dbReference>
<sequence>MPYQMERATSLPLPDNVPSHPPAQKVGGRRMSITSRSKPHAAHTEHKPAADTADNDTGPTDYPRPAPPGEQPPHEHHQHEEEQPRREKKHGMSEHERRAHDIQHKKADLTRPSKEISLANKVGGMRIAQPAGKGVGL</sequence>
<dbReference type="OrthoDB" id="3228420at2759"/>
<gene>
    <name evidence="2" type="ORF">PHLGIDRAFT_18067</name>
</gene>
<feature type="region of interest" description="Disordered" evidence="1">
    <location>
        <begin position="1"/>
        <end position="114"/>
    </location>
</feature>
<organism evidence="2 3">
    <name type="scientific">Phlebiopsis gigantea (strain 11061_1 CR5-6)</name>
    <name type="common">White-rot fungus</name>
    <name type="synonym">Peniophora gigantea</name>
    <dbReference type="NCBI Taxonomy" id="745531"/>
    <lineage>
        <taxon>Eukaryota</taxon>
        <taxon>Fungi</taxon>
        <taxon>Dikarya</taxon>
        <taxon>Basidiomycota</taxon>
        <taxon>Agaricomycotina</taxon>
        <taxon>Agaricomycetes</taxon>
        <taxon>Polyporales</taxon>
        <taxon>Phanerochaetaceae</taxon>
        <taxon>Phlebiopsis</taxon>
    </lineage>
</organism>
<keyword evidence="3" id="KW-1185">Reference proteome</keyword>
<feature type="compositionally biased region" description="Pro residues" evidence="1">
    <location>
        <begin position="62"/>
        <end position="71"/>
    </location>
</feature>
<name>A0A0C3S568_PHLG1</name>
<proteinExistence type="predicted"/>
<accession>A0A0C3S568</accession>
<dbReference type="HOGENOM" id="CLU_141751_0_0_1"/>
<evidence type="ECO:0000313" key="2">
    <source>
        <dbReference type="EMBL" id="KIP11101.1"/>
    </source>
</evidence>
<protein>
    <submittedName>
        <fullName evidence="2">Uncharacterized protein</fullName>
    </submittedName>
</protein>
<feature type="compositionally biased region" description="Basic and acidic residues" evidence="1">
    <location>
        <begin position="72"/>
        <end position="114"/>
    </location>
</feature>